<protein>
    <submittedName>
        <fullName evidence="1">Uncharacterized protein</fullName>
    </submittedName>
</protein>
<reference evidence="1 2" key="1">
    <citation type="submission" date="2017-10" db="EMBL/GenBank/DDBJ databases">
        <title>Draft genome of Longimonas halophila.</title>
        <authorList>
            <person name="Goh K.M."/>
            <person name="Shamsir M.S."/>
            <person name="Lim S.W."/>
        </authorList>
    </citation>
    <scope>NUCLEOTIDE SEQUENCE [LARGE SCALE GENOMIC DNA]</scope>
    <source>
        <strain evidence="1 2">KCTC 42399</strain>
    </source>
</reference>
<evidence type="ECO:0000313" key="2">
    <source>
        <dbReference type="Proteomes" id="UP000221024"/>
    </source>
</evidence>
<proteinExistence type="predicted"/>
<dbReference type="AlphaFoldDB" id="A0A2H3NVD8"/>
<dbReference type="EMBL" id="PDEP01000011">
    <property type="protein sequence ID" value="PEN05730.1"/>
    <property type="molecule type" value="Genomic_DNA"/>
</dbReference>
<evidence type="ECO:0000313" key="1">
    <source>
        <dbReference type="EMBL" id="PEN05730.1"/>
    </source>
</evidence>
<organism evidence="1 2">
    <name type="scientific">Longimonas halophila</name>
    <dbReference type="NCBI Taxonomy" id="1469170"/>
    <lineage>
        <taxon>Bacteria</taxon>
        <taxon>Pseudomonadati</taxon>
        <taxon>Rhodothermota</taxon>
        <taxon>Rhodothermia</taxon>
        <taxon>Rhodothermales</taxon>
        <taxon>Salisaetaceae</taxon>
        <taxon>Longimonas</taxon>
    </lineage>
</organism>
<sequence>MADFDAENFTLRLLTETLFYDTEYGIVGVLSLIDPAEQREQYLASYSPEDDAFLIEEATAWESADDLDTEEDDVPYALAIDSTVHDTYDLPEEAAIELLTLAAQHGLLPSFTPYYEDIS</sequence>
<gene>
    <name evidence="1" type="ORF">CRI93_11525</name>
</gene>
<dbReference type="RefSeq" id="WP_098062792.1">
    <property type="nucleotide sequence ID" value="NZ_PDEP01000011.1"/>
</dbReference>
<accession>A0A2H3NVD8</accession>
<dbReference type="OrthoDB" id="1495294at2"/>
<dbReference type="Proteomes" id="UP000221024">
    <property type="component" value="Unassembled WGS sequence"/>
</dbReference>
<comment type="caution">
    <text evidence="1">The sequence shown here is derived from an EMBL/GenBank/DDBJ whole genome shotgun (WGS) entry which is preliminary data.</text>
</comment>
<keyword evidence="2" id="KW-1185">Reference proteome</keyword>
<name>A0A2H3NVD8_9BACT</name>